<protein>
    <submittedName>
        <fullName evidence="1">Uncharacterized protein</fullName>
    </submittedName>
</protein>
<proteinExistence type="predicted"/>
<comment type="caution">
    <text evidence="1">The sequence shown here is derived from an EMBL/GenBank/DDBJ whole genome shotgun (WGS) entry which is preliminary data.</text>
</comment>
<dbReference type="Proteomes" id="UP000799754">
    <property type="component" value="Unassembled WGS sequence"/>
</dbReference>
<reference evidence="1" key="1">
    <citation type="journal article" date="2020" name="Stud. Mycol.">
        <title>101 Dothideomycetes genomes: a test case for predicting lifestyles and emergence of pathogens.</title>
        <authorList>
            <person name="Haridas S."/>
            <person name="Albert R."/>
            <person name="Binder M."/>
            <person name="Bloem J."/>
            <person name="Labutti K."/>
            <person name="Salamov A."/>
            <person name="Andreopoulos B."/>
            <person name="Baker S."/>
            <person name="Barry K."/>
            <person name="Bills G."/>
            <person name="Bluhm B."/>
            <person name="Cannon C."/>
            <person name="Castanera R."/>
            <person name="Culley D."/>
            <person name="Daum C."/>
            <person name="Ezra D."/>
            <person name="Gonzalez J."/>
            <person name="Henrissat B."/>
            <person name="Kuo A."/>
            <person name="Liang C."/>
            <person name="Lipzen A."/>
            <person name="Lutzoni F."/>
            <person name="Magnuson J."/>
            <person name="Mondo S."/>
            <person name="Nolan M."/>
            <person name="Ohm R."/>
            <person name="Pangilinan J."/>
            <person name="Park H.-J."/>
            <person name="Ramirez L."/>
            <person name="Alfaro M."/>
            <person name="Sun H."/>
            <person name="Tritt A."/>
            <person name="Yoshinaga Y."/>
            <person name="Zwiers L.-H."/>
            <person name="Turgeon B."/>
            <person name="Goodwin S."/>
            <person name="Spatafora J."/>
            <person name="Crous P."/>
            <person name="Grigoriev I."/>
        </authorList>
    </citation>
    <scope>NUCLEOTIDE SEQUENCE</scope>
    <source>
        <strain evidence="1">CBS 525.71</strain>
    </source>
</reference>
<feature type="non-terminal residue" evidence="1">
    <location>
        <position position="1"/>
    </location>
</feature>
<dbReference type="EMBL" id="MU006702">
    <property type="protein sequence ID" value="KAF2632502.1"/>
    <property type="molecule type" value="Genomic_DNA"/>
</dbReference>
<organism evidence="1 2">
    <name type="scientific">Macroventuria anomochaeta</name>
    <dbReference type="NCBI Taxonomy" id="301207"/>
    <lineage>
        <taxon>Eukaryota</taxon>
        <taxon>Fungi</taxon>
        <taxon>Dikarya</taxon>
        <taxon>Ascomycota</taxon>
        <taxon>Pezizomycotina</taxon>
        <taxon>Dothideomycetes</taxon>
        <taxon>Pleosporomycetidae</taxon>
        <taxon>Pleosporales</taxon>
        <taxon>Pleosporineae</taxon>
        <taxon>Didymellaceae</taxon>
        <taxon>Macroventuria</taxon>
    </lineage>
</organism>
<evidence type="ECO:0000313" key="1">
    <source>
        <dbReference type="EMBL" id="KAF2632502.1"/>
    </source>
</evidence>
<evidence type="ECO:0000313" key="2">
    <source>
        <dbReference type="Proteomes" id="UP000799754"/>
    </source>
</evidence>
<gene>
    <name evidence="1" type="ORF">BU25DRAFT_470196</name>
</gene>
<keyword evidence="2" id="KW-1185">Reference proteome</keyword>
<sequence>RPSAKNPRKGQVALSRKLPAPFHTAVSDLKGAEEQNEITINGNEDRPNRFSITKHNNHAKATKASNLNTGNSLSGSGEPPFTDAAFGVAGIDASSHNDHSIHQDPAFPVKPTLEALPSQPSRFETARSMHQRFGELINGREEKQGTHTQSESKASNGAAHTSNNDQNLGTEPAGSGETSEQSEVHTTDADRRGAGEAHRVDPDTAHDSAQVETMDDRDLFADRRDENNIETSDVEMHDAIEQSFRTPREMFGDDDEAKVKTAVEHPCDHRTAASQVGGHNGPLHRIGVEGNKLDHVDKYIACPTAKKVSLQETRRRSLLRTGKRVGHVYEDPDEAFDKKNAEDETRPTDTAFAVPQPLTFKPSR</sequence>
<accession>A0ACB6SG92</accession>
<name>A0ACB6SG92_9PLEO</name>